<proteinExistence type="predicted"/>
<name>A0AAP7LUZ2_9STAP</name>
<keyword evidence="1" id="KW-0812">Transmembrane</keyword>
<protein>
    <submittedName>
        <fullName evidence="2">Uncharacterized protein</fullName>
    </submittedName>
</protein>
<feature type="transmembrane region" description="Helical" evidence="1">
    <location>
        <begin position="60"/>
        <end position="82"/>
    </location>
</feature>
<keyword evidence="1" id="KW-0472">Membrane</keyword>
<comment type="caution">
    <text evidence="2">The sequence shown here is derived from an EMBL/GenBank/DDBJ whole genome shotgun (WGS) entry which is preliminary data.</text>
</comment>
<dbReference type="EMBL" id="LNPX01000005">
    <property type="protein sequence ID" value="OEK58821.1"/>
    <property type="molecule type" value="Genomic_DNA"/>
</dbReference>
<dbReference type="PROSITE" id="PS51257">
    <property type="entry name" value="PROKAR_LIPOPROTEIN"/>
    <property type="match status" value="1"/>
</dbReference>
<evidence type="ECO:0000313" key="3">
    <source>
        <dbReference type="Proteomes" id="UP000095464"/>
    </source>
</evidence>
<accession>A0AAP7LUZ2</accession>
<keyword evidence="1" id="KW-1133">Transmembrane helix</keyword>
<dbReference type="RefSeq" id="WP_069854397.1">
    <property type="nucleotide sequence ID" value="NZ_LNPX01000005.1"/>
</dbReference>
<organism evidence="2 3">
    <name type="scientific">Staphylococcus equorum</name>
    <dbReference type="NCBI Taxonomy" id="246432"/>
    <lineage>
        <taxon>Bacteria</taxon>
        <taxon>Bacillati</taxon>
        <taxon>Bacillota</taxon>
        <taxon>Bacilli</taxon>
        <taxon>Bacillales</taxon>
        <taxon>Staphylococcaceae</taxon>
        <taxon>Staphylococcus</taxon>
    </lineage>
</organism>
<dbReference type="Proteomes" id="UP000095464">
    <property type="component" value="Unassembled WGS sequence"/>
</dbReference>
<reference evidence="3" key="1">
    <citation type="submission" date="2015-11" db="EMBL/GenBank/DDBJ databases">
        <title>Genomic diversity of Staphylococcus saprophyticus strains from urinary tract infections, animal surfaces, and fermented foods.</title>
        <authorList>
            <person name="Wolfe B.E."/>
        </authorList>
    </citation>
    <scope>NUCLEOTIDE SEQUENCE [LARGE SCALE GENOMIC DNA]</scope>
    <source>
        <strain evidence="3">738_7</strain>
    </source>
</reference>
<sequence length="198" mass="22578">MEIVSQKEVNPPLDTLSIIVYIIASIVVIACLIYLVIISFKERKQKKLSLISDLLPTFSLGKFIIFWSAIGMLAVVGIMGAIQLEKSSDKQIYIKVKGEAVLQNYESSGNTLIAHLKGKNKQKYDIYLSKDDELNQKHRIRRGDKVVITSDKAYQLRKRESNLTTNNHSYELAKNSYMEKTEGFNFDKKHVIAFMDSI</sequence>
<feature type="transmembrane region" description="Helical" evidence="1">
    <location>
        <begin position="18"/>
        <end position="40"/>
    </location>
</feature>
<evidence type="ECO:0000313" key="2">
    <source>
        <dbReference type="EMBL" id="OEK58821.1"/>
    </source>
</evidence>
<dbReference type="AlphaFoldDB" id="A0AAP7LUZ2"/>
<gene>
    <name evidence="2" type="ORF">ASS94_01320</name>
</gene>
<evidence type="ECO:0000256" key="1">
    <source>
        <dbReference type="SAM" id="Phobius"/>
    </source>
</evidence>